<sequence>MLDSVATSRRRARRWIKRLKEIEEEAERLKAVSYSGGGHRDAPSHTSGSDLEKNVLRMLEKKARLSHEVADELKELLDGIQSIRQWAEELGSEEEKAIIEYRCFDGLSWEEVAEEMGGSADALRQKYHRIIEKNNL</sequence>
<reference evidence="3" key="1">
    <citation type="submission" date="2023-04" db="EMBL/GenBank/DDBJ databases">
        <title>The human skin virome in hidradenitis suppurativa patients.</title>
        <authorList>
            <person name="Jansen D."/>
        </authorList>
    </citation>
    <scope>NUCLEOTIDE SEQUENCE</scope>
    <source>
        <strain evidence="3">VC3_JansenPhageG</strain>
    </source>
</reference>
<protein>
    <submittedName>
        <fullName evidence="3">RNA polymerase sigma factor, sigma-70 family</fullName>
    </submittedName>
</protein>
<dbReference type="EMBL" id="OQ890317">
    <property type="protein sequence ID" value="WLJ25807.1"/>
    <property type="molecule type" value="Genomic_DNA"/>
</dbReference>
<dbReference type="InterPro" id="IPR013249">
    <property type="entry name" value="RNA_pol_sigma70_r4_t2"/>
</dbReference>
<dbReference type="SUPFAM" id="SSF88659">
    <property type="entry name" value="Sigma3 and sigma4 domains of RNA polymerase sigma factors"/>
    <property type="match status" value="1"/>
</dbReference>
<dbReference type="Gene3D" id="1.10.10.10">
    <property type="entry name" value="Winged helix-like DNA-binding domain superfamily/Winged helix DNA-binding domain"/>
    <property type="match status" value="1"/>
</dbReference>
<dbReference type="GO" id="GO:0003677">
    <property type="term" value="F:DNA binding"/>
    <property type="evidence" value="ECO:0007669"/>
    <property type="project" value="InterPro"/>
</dbReference>
<feature type="domain" description="RNA polymerase sigma factor 70 region 4 type 2" evidence="2">
    <location>
        <begin position="92"/>
        <end position="131"/>
    </location>
</feature>
<dbReference type="InterPro" id="IPR013324">
    <property type="entry name" value="RNA_pol_sigma_r3/r4-like"/>
</dbReference>
<accession>A0AA50AD38</accession>
<dbReference type="Pfam" id="PF08281">
    <property type="entry name" value="Sigma70_r4_2"/>
    <property type="match status" value="1"/>
</dbReference>
<proteinExistence type="predicted"/>
<dbReference type="GO" id="GO:0006352">
    <property type="term" value="P:DNA-templated transcription initiation"/>
    <property type="evidence" value="ECO:0007669"/>
    <property type="project" value="InterPro"/>
</dbReference>
<evidence type="ECO:0000259" key="2">
    <source>
        <dbReference type="Pfam" id="PF08281"/>
    </source>
</evidence>
<name>A0AA50AD38_9VIRU</name>
<feature type="region of interest" description="Disordered" evidence="1">
    <location>
        <begin position="31"/>
        <end position="52"/>
    </location>
</feature>
<evidence type="ECO:0000313" key="3">
    <source>
        <dbReference type="EMBL" id="WLJ25807.1"/>
    </source>
</evidence>
<dbReference type="InterPro" id="IPR036388">
    <property type="entry name" value="WH-like_DNA-bd_sf"/>
</dbReference>
<evidence type="ECO:0000256" key="1">
    <source>
        <dbReference type="SAM" id="MobiDB-lite"/>
    </source>
</evidence>
<dbReference type="GO" id="GO:0016987">
    <property type="term" value="F:sigma factor activity"/>
    <property type="evidence" value="ECO:0007669"/>
    <property type="project" value="InterPro"/>
</dbReference>
<organism evidence="3">
    <name type="scientific">Firmicutes phage HS10</name>
    <dbReference type="NCBI Taxonomy" id="3056392"/>
    <lineage>
        <taxon>Viruses</taxon>
    </lineage>
</organism>